<sequence>MRLLAAVPYILLLLLFGTQESSLVAGQPTPTATVPPALVTTRTHVVERLNVRTNRNINDVKQRLQRQLGNITSPALLSAAADSRANYTAAVNRYMGPSGYIWFQTILHGRWFRLWGFADTTAYVPKDMTQYTIGNPLDLLVTARYTLDAFLDAPLRLLLIDTADGGTEIMWERPYIDAGQSNCLWAMSPRPRATVHRHQHHRYQQWQNQAPHHWGGYVAADKCWWRWRWLWILGVLAGPGDGDGDSDSDDKEEDEDDEEESMALE</sequence>
<organism evidence="3 4">
    <name type="scientific">Orbilia javanica</name>
    <dbReference type="NCBI Taxonomy" id="47235"/>
    <lineage>
        <taxon>Eukaryota</taxon>
        <taxon>Fungi</taxon>
        <taxon>Dikarya</taxon>
        <taxon>Ascomycota</taxon>
        <taxon>Pezizomycotina</taxon>
        <taxon>Orbiliomycetes</taxon>
        <taxon>Orbiliales</taxon>
        <taxon>Orbiliaceae</taxon>
        <taxon>Orbilia</taxon>
    </lineage>
</organism>
<reference evidence="3 4" key="1">
    <citation type="submission" date="2019-10" db="EMBL/GenBank/DDBJ databases">
        <authorList>
            <person name="Palmer J.M."/>
        </authorList>
    </citation>
    <scope>NUCLEOTIDE SEQUENCE [LARGE SCALE GENOMIC DNA]</scope>
    <source>
        <strain evidence="3 4">TWF718</strain>
    </source>
</reference>
<evidence type="ECO:0000256" key="1">
    <source>
        <dbReference type="SAM" id="MobiDB-lite"/>
    </source>
</evidence>
<evidence type="ECO:0000313" key="4">
    <source>
        <dbReference type="Proteomes" id="UP001313282"/>
    </source>
</evidence>
<dbReference type="EMBL" id="JAVHNR010000010">
    <property type="protein sequence ID" value="KAK6332050.1"/>
    <property type="molecule type" value="Genomic_DNA"/>
</dbReference>
<comment type="caution">
    <text evidence="3">The sequence shown here is derived from an EMBL/GenBank/DDBJ whole genome shotgun (WGS) entry which is preliminary data.</text>
</comment>
<dbReference type="AlphaFoldDB" id="A0AAN8MKC0"/>
<feature type="compositionally biased region" description="Acidic residues" evidence="1">
    <location>
        <begin position="242"/>
        <end position="265"/>
    </location>
</feature>
<dbReference type="Proteomes" id="UP001313282">
    <property type="component" value="Unassembled WGS sequence"/>
</dbReference>
<keyword evidence="4" id="KW-1185">Reference proteome</keyword>
<evidence type="ECO:0000256" key="2">
    <source>
        <dbReference type="SAM" id="SignalP"/>
    </source>
</evidence>
<feature type="region of interest" description="Disordered" evidence="1">
    <location>
        <begin position="239"/>
        <end position="265"/>
    </location>
</feature>
<name>A0AAN8MKC0_9PEZI</name>
<protein>
    <submittedName>
        <fullName evidence="3">Uncharacterized protein</fullName>
    </submittedName>
</protein>
<accession>A0AAN8MKC0</accession>
<evidence type="ECO:0000313" key="3">
    <source>
        <dbReference type="EMBL" id="KAK6332050.1"/>
    </source>
</evidence>
<gene>
    <name evidence="3" type="ORF">TWF718_002585</name>
</gene>
<keyword evidence="2" id="KW-0732">Signal</keyword>
<feature type="signal peptide" evidence="2">
    <location>
        <begin position="1"/>
        <end position="26"/>
    </location>
</feature>
<proteinExistence type="predicted"/>
<feature type="chain" id="PRO_5043008478" evidence="2">
    <location>
        <begin position="27"/>
        <end position="265"/>
    </location>
</feature>